<name>A0A9W6VTG7_9ACTN</name>
<proteinExistence type="predicted"/>
<reference evidence="1" key="1">
    <citation type="submission" date="2023-03" db="EMBL/GenBank/DDBJ databases">
        <title>Actinoallomurus iriomotensis NBRC 103681.</title>
        <authorList>
            <person name="Ichikawa N."/>
            <person name="Sato H."/>
            <person name="Tonouchi N."/>
        </authorList>
    </citation>
    <scope>NUCLEOTIDE SEQUENCE</scope>
    <source>
        <strain evidence="1">NBRC 103681</strain>
    </source>
</reference>
<sequence length="61" mass="6633">MTAREVCLCAGDTRGRRATSKKARLGNGDLLVTEMAKGKRIQGEGWRAYRGLIAPPSVVCR</sequence>
<dbReference type="EMBL" id="BSTJ01000009">
    <property type="protein sequence ID" value="GLY78502.1"/>
    <property type="molecule type" value="Genomic_DNA"/>
</dbReference>
<gene>
    <name evidence="1" type="ORF">Airi01_067690</name>
</gene>
<organism evidence="1 2">
    <name type="scientific">Actinoallomurus iriomotensis</name>
    <dbReference type="NCBI Taxonomy" id="478107"/>
    <lineage>
        <taxon>Bacteria</taxon>
        <taxon>Bacillati</taxon>
        <taxon>Actinomycetota</taxon>
        <taxon>Actinomycetes</taxon>
        <taxon>Streptosporangiales</taxon>
        <taxon>Thermomonosporaceae</taxon>
        <taxon>Actinoallomurus</taxon>
    </lineage>
</organism>
<evidence type="ECO:0000313" key="2">
    <source>
        <dbReference type="Proteomes" id="UP001165135"/>
    </source>
</evidence>
<dbReference type="AlphaFoldDB" id="A0A9W6VTG7"/>
<dbReference type="Proteomes" id="UP001165135">
    <property type="component" value="Unassembled WGS sequence"/>
</dbReference>
<comment type="caution">
    <text evidence="1">The sequence shown here is derived from an EMBL/GenBank/DDBJ whole genome shotgun (WGS) entry which is preliminary data.</text>
</comment>
<protein>
    <submittedName>
        <fullName evidence="1">Uncharacterized protein</fullName>
    </submittedName>
</protein>
<evidence type="ECO:0000313" key="1">
    <source>
        <dbReference type="EMBL" id="GLY78502.1"/>
    </source>
</evidence>
<accession>A0A9W6VTG7</accession>